<feature type="chain" id="PRO_5040824076" description="Secreted protein" evidence="1">
    <location>
        <begin position="27"/>
        <end position="176"/>
    </location>
</feature>
<dbReference type="AlphaFoldDB" id="A0A9X1WGL6"/>
<evidence type="ECO:0000313" key="3">
    <source>
        <dbReference type="Proteomes" id="UP001139207"/>
    </source>
</evidence>
<evidence type="ECO:0008006" key="4">
    <source>
        <dbReference type="Google" id="ProtNLM"/>
    </source>
</evidence>
<dbReference type="RefSeq" id="WP_244803817.1">
    <property type="nucleotide sequence ID" value="NZ_JALIEA010000011.1"/>
</dbReference>
<reference evidence="2" key="1">
    <citation type="submission" date="2022-04" db="EMBL/GenBank/DDBJ databases">
        <title>Corynebacterium kalidii LD5P10.</title>
        <authorList>
            <person name="Sun J.Q."/>
        </authorList>
    </citation>
    <scope>NUCLEOTIDE SEQUENCE</scope>
    <source>
        <strain evidence="2">LD5P10</strain>
    </source>
</reference>
<comment type="caution">
    <text evidence="2">The sequence shown here is derived from an EMBL/GenBank/DDBJ whole genome shotgun (WGS) entry which is preliminary data.</text>
</comment>
<keyword evidence="3" id="KW-1185">Reference proteome</keyword>
<dbReference type="EMBL" id="JALIEA010000011">
    <property type="protein sequence ID" value="MCJ7858111.1"/>
    <property type="molecule type" value="Genomic_DNA"/>
</dbReference>
<protein>
    <recommendedName>
        <fullName evidence="4">Secreted protein</fullName>
    </recommendedName>
</protein>
<dbReference type="Proteomes" id="UP001139207">
    <property type="component" value="Unassembled WGS sequence"/>
</dbReference>
<organism evidence="2 3">
    <name type="scientific">Corynebacterium kalidii</name>
    <dbReference type="NCBI Taxonomy" id="2931982"/>
    <lineage>
        <taxon>Bacteria</taxon>
        <taxon>Bacillati</taxon>
        <taxon>Actinomycetota</taxon>
        <taxon>Actinomycetes</taxon>
        <taxon>Mycobacteriales</taxon>
        <taxon>Corynebacteriaceae</taxon>
        <taxon>Corynebacterium</taxon>
    </lineage>
</organism>
<gene>
    <name evidence="2" type="ORF">MUN33_05175</name>
</gene>
<accession>A0A9X1WGL6</accession>
<feature type="signal peptide" evidence="1">
    <location>
        <begin position="1"/>
        <end position="26"/>
    </location>
</feature>
<proteinExistence type="predicted"/>
<evidence type="ECO:0000256" key="1">
    <source>
        <dbReference type="SAM" id="SignalP"/>
    </source>
</evidence>
<keyword evidence="1" id="KW-0732">Signal</keyword>
<evidence type="ECO:0000313" key="2">
    <source>
        <dbReference type="EMBL" id="MCJ7858111.1"/>
    </source>
</evidence>
<name>A0A9X1WGL6_9CORY</name>
<sequence>MKFRKTAVAVAAALALGGAPVSPVAAQGPGAVESGTEISPAAMDDYINMDIDAARAQDPQLFDKNMRALNESDRLDEFLDNNSVDPAGEKQRLAAIGSDEGIREFVDSLDSGYQERGGGDSTRVSTKAKCWKSWVGIGAYTMVTGAACGATGPVVGTACVIGASGAGENINWDRYC</sequence>